<dbReference type="InterPro" id="IPR042460">
    <property type="entry name" value="DCN1-like_PONY"/>
</dbReference>
<accession>A0A3S3MEJ4</accession>
<dbReference type="Pfam" id="PF03556">
    <property type="entry name" value="Cullin_binding"/>
    <property type="match status" value="1"/>
</dbReference>
<reference evidence="3 4" key="1">
    <citation type="journal article" date="2019" name="Nat. Plants">
        <title>Stout camphor tree genome fills gaps in understanding of flowering plant genome evolution.</title>
        <authorList>
            <person name="Chaw S.M."/>
            <person name="Liu Y.C."/>
            <person name="Wu Y.W."/>
            <person name="Wang H.Y."/>
            <person name="Lin C.I."/>
            <person name="Wu C.S."/>
            <person name="Ke H.M."/>
            <person name="Chang L.Y."/>
            <person name="Hsu C.Y."/>
            <person name="Yang H.T."/>
            <person name="Sudianto E."/>
            <person name="Hsu M.H."/>
            <person name="Wu K.P."/>
            <person name="Wang L.N."/>
            <person name="Leebens-Mack J.H."/>
            <person name="Tsai I.J."/>
        </authorList>
    </citation>
    <scope>NUCLEOTIDE SEQUENCE [LARGE SCALE GENOMIC DNA]</scope>
    <source>
        <strain evidence="4">cv. Chaw 1501</strain>
        <tissue evidence="3">Young leaves</tissue>
    </source>
</reference>
<dbReference type="EMBL" id="QPKB01000003">
    <property type="protein sequence ID" value="RWR78380.1"/>
    <property type="molecule type" value="Genomic_DNA"/>
</dbReference>
<feature type="domain" description="DCUN1" evidence="2">
    <location>
        <begin position="1"/>
        <end position="165"/>
    </location>
</feature>
<evidence type="ECO:0000313" key="4">
    <source>
        <dbReference type="Proteomes" id="UP000283530"/>
    </source>
</evidence>
<dbReference type="Proteomes" id="UP000283530">
    <property type="component" value="Unassembled WGS sequence"/>
</dbReference>
<evidence type="ECO:0000313" key="3">
    <source>
        <dbReference type="EMBL" id="RWR78380.1"/>
    </source>
</evidence>
<dbReference type="GO" id="GO:0045116">
    <property type="term" value="P:protein neddylation"/>
    <property type="evidence" value="ECO:0007669"/>
    <property type="project" value="TreeGrafter"/>
</dbReference>
<dbReference type="GO" id="GO:0032182">
    <property type="term" value="F:ubiquitin-like protein binding"/>
    <property type="evidence" value="ECO:0007669"/>
    <property type="project" value="TreeGrafter"/>
</dbReference>
<name>A0A3S3MEJ4_9MAGN</name>
<organism evidence="3 4">
    <name type="scientific">Cinnamomum micranthum f. kanehirae</name>
    <dbReference type="NCBI Taxonomy" id="337451"/>
    <lineage>
        <taxon>Eukaryota</taxon>
        <taxon>Viridiplantae</taxon>
        <taxon>Streptophyta</taxon>
        <taxon>Embryophyta</taxon>
        <taxon>Tracheophyta</taxon>
        <taxon>Spermatophyta</taxon>
        <taxon>Magnoliopsida</taxon>
        <taxon>Magnoliidae</taxon>
        <taxon>Laurales</taxon>
        <taxon>Lauraceae</taxon>
        <taxon>Cinnamomum</taxon>
    </lineage>
</organism>
<dbReference type="FunFam" id="1.10.238.200:FF:000006">
    <property type="entry name" value="Defective in cullin neddylation protein"/>
    <property type="match status" value="1"/>
</dbReference>
<dbReference type="OrthoDB" id="286637at2759"/>
<dbReference type="GO" id="GO:0031624">
    <property type="term" value="F:ubiquitin conjugating enzyme binding"/>
    <property type="evidence" value="ECO:0007669"/>
    <property type="project" value="TreeGrafter"/>
</dbReference>
<proteinExistence type="predicted"/>
<keyword evidence="4" id="KW-1185">Reference proteome</keyword>
<evidence type="ECO:0000256" key="1">
    <source>
        <dbReference type="RuleBase" id="RU410713"/>
    </source>
</evidence>
<dbReference type="GO" id="GO:0097602">
    <property type="term" value="F:cullin family protein binding"/>
    <property type="evidence" value="ECO:0007669"/>
    <property type="project" value="TreeGrafter"/>
</dbReference>
<gene>
    <name evidence="3" type="ORF">CKAN_00690600</name>
</gene>
<dbReference type="AlphaFoldDB" id="A0A3S3MEJ4"/>
<dbReference type="InterPro" id="IPR014764">
    <property type="entry name" value="DCN-prot"/>
</dbReference>
<dbReference type="STRING" id="337451.A0A3S3MEJ4"/>
<protein>
    <recommendedName>
        <fullName evidence="1">Defective in cullin neddylation protein</fullName>
    </recommendedName>
</protein>
<sequence length="312" mass="35574">MGSYGSNPIDIYEIYTRYCEIISRNGYANTREELTLLSKWIESRRQTRNNIFDDLSKLMPFLNLTVGSHPFTCFYDFVFFICRENGQKNITVSRAVAAWRLVLAGRFRLLNQWCGFVEKHQRHNISEDTWQQLLAFSRCVREDLEGYDPRGAWPVLIDDFVEHMYRETESNCCSTLSVSCHCGDTNKQQHISSPLPGLRVLPGSKRKFVTALDSNKVEVPDSSQKLLSSMHFAKSKQSRHTSIADKLTQCGTNPSTVGTDITDDYVEMNKHNLLGCLNNSACAVEDSLLKGFEGLSTSYSFQFDQGRRVSQI</sequence>
<dbReference type="PANTHER" id="PTHR12281">
    <property type="entry name" value="RP42 RELATED"/>
    <property type="match status" value="1"/>
</dbReference>
<dbReference type="PROSITE" id="PS51229">
    <property type="entry name" value="DCUN1"/>
    <property type="match status" value="1"/>
</dbReference>
<dbReference type="InterPro" id="IPR005176">
    <property type="entry name" value="PONY_dom"/>
</dbReference>
<comment type="function">
    <text evidence="1">Neddylation of cullins play an essential role in the regulation of SCF-type complexes activity.</text>
</comment>
<evidence type="ECO:0000259" key="2">
    <source>
        <dbReference type="PROSITE" id="PS51229"/>
    </source>
</evidence>
<comment type="caution">
    <text evidence="3">The sequence shown here is derived from an EMBL/GenBank/DDBJ whole genome shotgun (WGS) entry which is preliminary data.</text>
</comment>
<dbReference type="PANTHER" id="PTHR12281:SF31">
    <property type="entry name" value="DCN1-LIKE PROTEIN 3"/>
    <property type="match status" value="1"/>
</dbReference>
<dbReference type="GO" id="GO:0000151">
    <property type="term" value="C:ubiquitin ligase complex"/>
    <property type="evidence" value="ECO:0007669"/>
    <property type="project" value="TreeGrafter"/>
</dbReference>
<dbReference type="Gene3D" id="1.10.238.200">
    <property type="entry name" value="Cullin, PONY binding domain"/>
    <property type="match status" value="1"/>
</dbReference>